<dbReference type="GO" id="GO:0005886">
    <property type="term" value="C:plasma membrane"/>
    <property type="evidence" value="ECO:0007669"/>
    <property type="project" value="TreeGrafter"/>
</dbReference>
<evidence type="ECO:0000256" key="8">
    <source>
        <dbReference type="ARBA" id="ARBA00023170"/>
    </source>
</evidence>
<sequence length="380" mass="42715">MHLGLFFTFSCCTVPNPYRTVTPKPSHTMSLNASFPLLKPSKNDQASIKDAEAIMKNVSMVLYALTVLLGIPGNSMVIWVVRFKLKLNVTNVWLLNLAIADLIFCITRIFSLTKNLFFDHWPFGTFICKFNGFFKYANMFCSVFLLAVISLDRALCVWHPVLTKRRRTIRAAKVVAFCIWCSAIIFSTPYFVHRKVYLGKNNLSKCSMEVKEGNTIAKPIIYSIRFLCGFMIPFLVILICYILTAIGIRRTRLKGKSRPLRILASLVAAFFLCWAPYHCLLLVKMVDSKNVVVKIWHPVAKGVGYFNSCVNPLMYFCIGLGVRGQFRQSLAGVYRRALADYGEGQVTQSHDQSLDDSSGSKHSTAIVAGSSLITVEVARV</sequence>
<dbReference type="PROSITE" id="PS50262">
    <property type="entry name" value="G_PROTEIN_RECEP_F1_2"/>
    <property type="match status" value="1"/>
</dbReference>
<feature type="transmembrane region" description="Helical" evidence="11">
    <location>
        <begin position="93"/>
        <end position="113"/>
    </location>
</feature>
<keyword evidence="9" id="KW-0807">Transducer</keyword>
<keyword evidence="7" id="KW-1015">Disulfide bond</keyword>
<keyword evidence="5" id="KW-0297">G-protein coupled receptor</keyword>
<dbReference type="GeneID" id="104953614"/>
<evidence type="ECO:0000256" key="1">
    <source>
        <dbReference type="ARBA" id="ARBA00004141"/>
    </source>
</evidence>
<name>A0A6I9NRD9_9TELE</name>
<evidence type="ECO:0000256" key="11">
    <source>
        <dbReference type="SAM" id="Phobius"/>
    </source>
</evidence>
<keyword evidence="3 11" id="KW-0812">Transmembrane</keyword>
<evidence type="ECO:0000256" key="6">
    <source>
        <dbReference type="ARBA" id="ARBA00023136"/>
    </source>
</evidence>
<keyword evidence="4 11" id="KW-1133">Transmembrane helix</keyword>
<evidence type="ECO:0000256" key="4">
    <source>
        <dbReference type="ARBA" id="ARBA00022989"/>
    </source>
</evidence>
<keyword evidence="8" id="KW-0675">Receptor</keyword>
<evidence type="ECO:0000256" key="2">
    <source>
        <dbReference type="ARBA" id="ARBA00022500"/>
    </source>
</evidence>
<dbReference type="Proteomes" id="UP000504611">
    <property type="component" value="Unplaced"/>
</dbReference>
<dbReference type="KEGG" id="ncc:104953614"/>
<evidence type="ECO:0000256" key="9">
    <source>
        <dbReference type="ARBA" id="ARBA00023224"/>
    </source>
</evidence>
<feature type="transmembrane region" description="Helical" evidence="11">
    <location>
        <begin position="171"/>
        <end position="192"/>
    </location>
</feature>
<keyword evidence="13" id="KW-1185">Reference proteome</keyword>
<dbReference type="OrthoDB" id="10044919at2759"/>
<dbReference type="InterPro" id="IPR017452">
    <property type="entry name" value="GPCR_Rhodpsn_7TM"/>
</dbReference>
<feature type="transmembrane region" description="Helical" evidence="11">
    <location>
        <begin position="60"/>
        <end position="81"/>
    </location>
</feature>
<evidence type="ECO:0000256" key="3">
    <source>
        <dbReference type="ARBA" id="ARBA00022692"/>
    </source>
</evidence>
<dbReference type="PANTHER" id="PTHR24225:SF48">
    <property type="entry name" value="C3A ANAPHYLATOXIN CHEMOTACTIC RECEPTOR-RELATED"/>
    <property type="match status" value="1"/>
</dbReference>
<dbReference type="PRINTS" id="PR00526">
    <property type="entry name" value="FMETLEUPHER"/>
</dbReference>
<organism evidence="13 14">
    <name type="scientific">Notothenia coriiceps</name>
    <name type="common">black rockcod</name>
    <dbReference type="NCBI Taxonomy" id="8208"/>
    <lineage>
        <taxon>Eukaryota</taxon>
        <taxon>Metazoa</taxon>
        <taxon>Chordata</taxon>
        <taxon>Craniata</taxon>
        <taxon>Vertebrata</taxon>
        <taxon>Euteleostomi</taxon>
        <taxon>Actinopterygii</taxon>
        <taxon>Neopterygii</taxon>
        <taxon>Teleostei</taxon>
        <taxon>Neoteleostei</taxon>
        <taxon>Acanthomorphata</taxon>
        <taxon>Eupercaria</taxon>
        <taxon>Perciformes</taxon>
        <taxon>Notothenioidei</taxon>
        <taxon>Nototheniidae</taxon>
        <taxon>Notothenia</taxon>
    </lineage>
</organism>
<dbReference type="PANTHER" id="PTHR24225">
    <property type="entry name" value="CHEMOTACTIC RECEPTOR"/>
    <property type="match status" value="1"/>
</dbReference>
<feature type="transmembrane region" description="Helical" evidence="11">
    <location>
        <begin position="260"/>
        <end position="283"/>
    </location>
</feature>
<keyword evidence="6 11" id="KW-0472">Membrane</keyword>
<dbReference type="GO" id="GO:0007200">
    <property type="term" value="P:phospholipase C-activating G protein-coupled receptor signaling pathway"/>
    <property type="evidence" value="ECO:0007669"/>
    <property type="project" value="TreeGrafter"/>
</dbReference>
<dbReference type="FunFam" id="1.20.1070.10:FF:000034">
    <property type="entry name" value="G-protein coupled receptor 1"/>
    <property type="match status" value="1"/>
</dbReference>
<dbReference type="GO" id="GO:0004875">
    <property type="term" value="F:complement receptor activity"/>
    <property type="evidence" value="ECO:0007669"/>
    <property type="project" value="TreeGrafter"/>
</dbReference>
<proteinExistence type="inferred from homology"/>
<dbReference type="Pfam" id="PF00001">
    <property type="entry name" value="7tm_1"/>
    <property type="match status" value="1"/>
</dbReference>
<comment type="subcellular location">
    <subcellularLocation>
        <location evidence="1">Membrane</location>
        <topology evidence="1">Multi-pass membrane protein</topology>
    </subcellularLocation>
</comment>
<comment type="similarity">
    <text evidence="10">Belongs to the chemokine-like receptor (CMKLR) family.</text>
</comment>
<evidence type="ECO:0000256" key="10">
    <source>
        <dbReference type="ARBA" id="ARBA00025736"/>
    </source>
</evidence>
<dbReference type="AlphaFoldDB" id="A0A6I9NRD9"/>
<dbReference type="Gene3D" id="1.20.1070.10">
    <property type="entry name" value="Rhodopsin 7-helix transmembrane proteins"/>
    <property type="match status" value="1"/>
</dbReference>
<feature type="transmembrane region" description="Helical" evidence="11">
    <location>
        <begin position="133"/>
        <end position="151"/>
    </location>
</feature>
<dbReference type="InterPro" id="IPR000826">
    <property type="entry name" value="Formyl_rcpt-rel"/>
</dbReference>
<evidence type="ECO:0000313" key="13">
    <source>
        <dbReference type="Proteomes" id="UP000504611"/>
    </source>
</evidence>
<dbReference type="PRINTS" id="PR00237">
    <property type="entry name" value="GPCRRHODOPSN"/>
</dbReference>
<evidence type="ECO:0000313" key="14">
    <source>
        <dbReference type="RefSeq" id="XP_010778877.1"/>
    </source>
</evidence>
<feature type="transmembrane region" description="Helical" evidence="11">
    <location>
        <begin position="303"/>
        <end position="322"/>
    </location>
</feature>
<dbReference type="GO" id="GO:0007204">
    <property type="term" value="P:positive regulation of cytosolic calcium ion concentration"/>
    <property type="evidence" value="ECO:0007669"/>
    <property type="project" value="TreeGrafter"/>
</dbReference>
<evidence type="ECO:0000259" key="12">
    <source>
        <dbReference type="PROSITE" id="PS50262"/>
    </source>
</evidence>
<dbReference type="RefSeq" id="XP_010778877.1">
    <property type="nucleotide sequence ID" value="XM_010780575.1"/>
</dbReference>
<evidence type="ECO:0000256" key="7">
    <source>
        <dbReference type="ARBA" id="ARBA00023157"/>
    </source>
</evidence>
<dbReference type="GO" id="GO:0006935">
    <property type="term" value="P:chemotaxis"/>
    <property type="evidence" value="ECO:0007669"/>
    <property type="project" value="UniProtKB-KW"/>
</dbReference>
<dbReference type="SUPFAM" id="SSF81321">
    <property type="entry name" value="Family A G protein-coupled receptor-like"/>
    <property type="match status" value="1"/>
</dbReference>
<feature type="transmembrane region" description="Helical" evidence="11">
    <location>
        <begin position="220"/>
        <end position="248"/>
    </location>
</feature>
<accession>A0A6I9NRD9</accession>
<dbReference type="CDD" id="cd14974">
    <property type="entry name" value="7tmA_Anaphylatoxin_R-like"/>
    <property type="match status" value="1"/>
</dbReference>
<keyword evidence="2" id="KW-0145">Chemotaxis</keyword>
<dbReference type="GO" id="GO:0006954">
    <property type="term" value="P:inflammatory response"/>
    <property type="evidence" value="ECO:0007669"/>
    <property type="project" value="TreeGrafter"/>
</dbReference>
<dbReference type="InterPro" id="IPR000276">
    <property type="entry name" value="GPCR_Rhodpsn"/>
</dbReference>
<feature type="domain" description="G-protein coupled receptors family 1 profile" evidence="12">
    <location>
        <begin position="73"/>
        <end position="315"/>
    </location>
</feature>
<evidence type="ECO:0000256" key="5">
    <source>
        <dbReference type="ARBA" id="ARBA00023040"/>
    </source>
</evidence>
<dbReference type="GO" id="GO:0004930">
    <property type="term" value="F:G protein-coupled receptor activity"/>
    <property type="evidence" value="ECO:0007669"/>
    <property type="project" value="UniProtKB-KW"/>
</dbReference>
<reference evidence="14" key="1">
    <citation type="submission" date="2025-08" db="UniProtKB">
        <authorList>
            <consortium name="RefSeq"/>
        </authorList>
    </citation>
    <scope>IDENTIFICATION</scope>
    <source>
        <tissue evidence="14">Muscle</tissue>
    </source>
</reference>
<protein>
    <submittedName>
        <fullName evidence="14">C3a anaphylatoxin chemotactic receptor-like isoform X1</fullName>
    </submittedName>
</protein>
<gene>
    <name evidence="14" type="primary">LOC104953614</name>
</gene>